<gene>
    <name evidence="3" type="ORF">ACFOWE_25985</name>
</gene>
<organism evidence="3 4">
    <name type="scientific">Planomonospora corallina</name>
    <dbReference type="NCBI Taxonomy" id="1806052"/>
    <lineage>
        <taxon>Bacteria</taxon>
        <taxon>Bacillati</taxon>
        <taxon>Actinomycetota</taxon>
        <taxon>Actinomycetes</taxon>
        <taxon>Streptosporangiales</taxon>
        <taxon>Streptosporangiaceae</taxon>
        <taxon>Planomonospora</taxon>
    </lineage>
</organism>
<keyword evidence="2" id="KW-0472">Membrane</keyword>
<keyword evidence="4" id="KW-1185">Reference proteome</keyword>
<dbReference type="EMBL" id="JBHSBM010000036">
    <property type="protein sequence ID" value="MFC4061767.1"/>
    <property type="molecule type" value="Genomic_DNA"/>
</dbReference>
<evidence type="ECO:0000256" key="2">
    <source>
        <dbReference type="SAM" id="Phobius"/>
    </source>
</evidence>
<evidence type="ECO:0000313" key="4">
    <source>
        <dbReference type="Proteomes" id="UP001595850"/>
    </source>
</evidence>
<feature type="region of interest" description="Disordered" evidence="1">
    <location>
        <begin position="1"/>
        <end position="30"/>
    </location>
</feature>
<keyword evidence="2" id="KW-0812">Transmembrane</keyword>
<evidence type="ECO:0000256" key="1">
    <source>
        <dbReference type="SAM" id="MobiDB-lite"/>
    </source>
</evidence>
<accession>A0ABV8IFL1</accession>
<sequence>MVPRLSDRLSGRHERARRWASSRSGDGPPAARGAAVAVTAVAALAAVAYLAWPAGTAPGAVWPAVRDAGWLRIVTDPVHAYLAAHTGGLAVTARQLEWACAAAGLLLWPAAALLRTRGLRFLWVLYGAAGLAMVAAGSAPQARWTAAGIALTYWAVLTVPVLRRGRAPRAGRWPSADLHEAPGRCRRDLAALRTRLDRLEAAAWRPAVPAAAGRARHVWPAGGAAAAVLPPPAGPARAGEGRTSDAGPSDAAVGGVVVGAAYRVDVPGALPPGREAELGEGLRRECGGSFELTVTAVLAGDGPPLVEGMCVVQSGSADVELTAEQAGAFGLQPGVVYRVRGELCDGDGNAVEMPLVTVVRVPARWLSPAADR</sequence>
<comment type="caution">
    <text evidence="3">The sequence shown here is derived from an EMBL/GenBank/DDBJ whole genome shotgun (WGS) entry which is preliminary data.</text>
</comment>
<feature type="transmembrane region" description="Helical" evidence="2">
    <location>
        <begin position="33"/>
        <end position="52"/>
    </location>
</feature>
<reference evidence="4" key="1">
    <citation type="journal article" date="2019" name="Int. J. Syst. Evol. Microbiol.">
        <title>The Global Catalogue of Microorganisms (GCM) 10K type strain sequencing project: providing services to taxonomists for standard genome sequencing and annotation.</title>
        <authorList>
            <consortium name="The Broad Institute Genomics Platform"/>
            <consortium name="The Broad Institute Genome Sequencing Center for Infectious Disease"/>
            <person name="Wu L."/>
            <person name="Ma J."/>
        </authorList>
    </citation>
    <scope>NUCLEOTIDE SEQUENCE [LARGE SCALE GENOMIC DNA]</scope>
    <source>
        <strain evidence="4">TBRC 4489</strain>
    </source>
</reference>
<feature type="compositionally biased region" description="Basic and acidic residues" evidence="1">
    <location>
        <begin position="1"/>
        <end position="13"/>
    </location>
</feature>
<feature type="transmembrane region" description="Helical" evidence="2">
    <location>
        <begin position="144"/>
        <end position="162"/>
    </location>
</feature>
<feature type="transmembrane region" description="Helical" evidence="2">
    <location>
        <begin position="96"/>
        <end position="114"/>
    </location>
</feature>
<name>A0ABV8IFL1_9ACTN</name>
<dbReference type="Proteomes" id="UP001595850">
    <property type="component" value="Unassembled WGS sequence"/>
</dbReference>
<proteinExistence type="predicted"/>
<evidence type="ECO:0000313" key="3">
    <source>
        <dbReference type="EMBL" id="MFC4061767.1"/>
    </source>
</evidence>
<feature type="transmembrane region" description="Helical" evidence="2">
    <location>
        <begin position="121"/>
        <end position="138"/>
    </location>
</feature>
<dbReference type="RefSeq" id="WP_377292259.1">
    <property type="nucleotide sequence ID" value="NZ_JBHSBM010000036.1"/>
</dbReference>
<protein>
    <submittedName>
        <fullName evidence="3">Uncharacterized protein</fullName>
    </submittedName>
</protein>
<keyword evidence="2" id="KW-1133">Transmembrane helix</keyword>